<accession>A0A1M6DD19</accession>
<dbReference type="RefSeq" id="WP_073605788.1">
    <property type="nucleotide sequence ID" value="NZ_FQXZ01000046.1"/>
</dbReference>
<dbReference type="Pfam" id="PF13503">
    <property type="entry name" value="DUF4123"/>
    <property type="match status" value="1"/>
</dbReference>
<dbReference type="Proteomes" id="UP000184608">
    <property type="component" value="Unassembled WGS sequence"/>
</dbReference>
<evidence type="ECO:0000313" key="3">
    <source>
        <dbReference type="Proteomes" id="UP000184608"/>
    </source>
</evidence>
<proteinExistence type="predicted"/>
<protein>
    <recommendedName>
        <fullName evidence="1">DUF4123 domain-containing protein</fullName>
    </recommendedName>
</protein>
<dbReference type="STRING" id="1216006.VA7868_04195"/>
<dbReference type="InterPro" id="IPR025391">
    <property type="entry name" value="DUF4123"/>
</dbReference>
<evidence type="ECO:0000259" key="1">
    <source>
        <dbReference type="Pfam" id="PF13503"/>
    </source>
</evidence>
<feature type="domain" description="DUF4123" evidence="1">
    <location>
        <begin position="14"/>
        <end position="124"/>
    </location>
</feature>
<dbReference type="OrthoDB" id="5871823at2"/>
<evidence type="ECO:0000313" key="2">
    <source>
        <dbReference type="EMBL" id="SHI71156.1"/>
    </source>
</evidence>
<dbReference type="AlphaFoldDB" id="A0A1M6DD19"/>
<gene>
    <name evidence="2" type="ORF">VA7868_04195</name>
</gene>
<organism evidence="2 3">
    <name type="scientific">Vibrio aerogenes CECT 7868</name>
    <dbReference type="NCBI Taxonomy" id="1216006"/>
    <lineage>
        <taxon>Bacteria</taxon>
        <taxon>Pseudomonadati</taxon>
        <taxon>Pseudomonadota</taxon>
        <taxon>Gammaproteobacteria</taxon>
        <taxon>Vibrionales</taxon>
        <taxon>Vibrionaceae</taxon>
        <taxon>Vibrio</taxon>
    </lineage>
</organism>
<keyword evidence="3" id="KW-1185">Reference proteome</keyword>
<dbReference type="EMBL" id="FQXZ01000046">
    <property type="protein sequence ID" value="SHI71156.1"/>
    <property type="molecule type" value="Genomic_DNA"/>
</dbReference>
<name>A0A1M6DD19_9VIBR</name>
<reference evidence="2 3" key="1">
    <citation type="submission" date="2016-11" db="EMBL/GenBank/DDBJ databases">
        <authorList>
            <person name="Jaros S."/>
            <person name="Januszkiewicz K."/>
            <person name="Wedrychowicz H."/>
        </authorList>
    </citation>
    <scope>NUCLEOTIDE SEQUENCE [LARGE SCALE GENOMIC DNA]</scope>
    <source>
        <strain evidence="2 3">CECT 7868</strain>
    </source>
</reference>
<sequence>MSLPDLYQKEGMFLYALLDGAQTEEIARKVIELELEQPVMLLFGGTPLEDLLPVSPLLVRVTTPSALAPVLETEQTQNATMLIQSPHDFDTVFDYWQNRLFAAMPYGEEPVIFRLYDPLIFSAFQTTDRGIEKSALFGPCETVWCRDRVSGQWMSYHPEFQVDKDIWSDEALLPLTETHLEVLTDTKISQVRLHLNRHIQQYFPDLCSNAGEAQQFTQALYNKSMAYGFQDSQSMFYFVNIWCYLGSACIDDTQFPEIARLLTQPGAQTPQQRIQTAAHQLGDYPQNRTHCAADYLS</sequence>